<feature type="transmembrane region" description="Helical" evidence="6">
    <location>
        <begin position="358"/>
        <end position="380"/>
    </location>
</feature>
<evidence type="ECO:0000259" key="7">
    <source>
        <dbReference type="Pfam" id="PF12698"/>
    </source>
</evidence>
<dbReference type="RefSeq" id="WP_239674750.1">
    <property type="nucleotide sequence ID" value="NZ_CP070499.1"/>
</dbReference>
<feature type="transmembrane region" description="Helical" evidence="6">
    <location>
        <begin position="278"/>
        <end position="300"/>
    </location>
</feature>
<dbReference type="Gene3D" id="3.40.1710.10">
    <property type="entry name" value="abc type-2 transporter like domain"/>
    <property type="match status" value="1"/>
</dbReference>
<evidence type="ECO:0000256" key="4">
    <source>
        <dbReference type="ARBA" id="ARBA00022989"/>
    </source>
</evidence>
<dbReference type="EMBL" id="CP070499">
    <property type="protein sequence ID" value="QSB12710.1"/>
    <property type="molecule type" value="Genomic_DNA"/>
</dbReference>
<evidence type="ECO:0000256" key="2">
    <source>
        <dbReference type="ARBA" id="ARBA00022475"/>
    </source>
</evidence>
<keyword evidence="2" id="KW-1003">Cell membrane</keyword>
<feature type="domain" description="ABC-2 type transporter transmembrane" evidence="7">
    <location>
        <begin position="21"/>
        <end position="379"/>
    </location>
</feature>
<feature type="transmembrane region" description="Helical" evidence="6">
    <location>
        <begin position="21"/>
        <end position="41"/>
    </location>
</feature>
<dbReference type="Pfam" id="PF12698">
    <property type="entry name" value="ABC2_membrane_3"/>
    <property type="match status" value="1"/>
</dbReference>
<dbReference type="InterPro" id="IPR013525">
    <property type="entry name" value="ABC2_TM"/>
</dbReference>
<protein>
    <submittedName>
        <fullName evidence="8">ABC transporter permease</fullName>
    </submittedName>
</protein>
<dbReference type="InterPro" id="IPR051449">
    <property type="entry name" value="ABC-2_transporter_component"/>
</dbReference>
<feature type="transmembrane region" description="Helical" evidence="6">
    <location>
        <begin position="246"/>
        <end position="272"/>
    </location>
</feature>
<keyword evidence="5 6" id="KW-0472">Membrane</keyword>
<sequence>MRTIIHLTAKDLRQQLRNGTLLLFAVVLPLGLAFMFNSLMAPGDPQLNVSYGVVDEDGGELATVFTNEVLTAIATDSSFEIEPVTDRETAHRLLDDQDQDAVFILPAGFTDQVNAGQEARIDVIGHPDAGIAVQIAREIAQAFAAELRGVQLAVAVGGADDPDADPAHLAEQAAELAAPVVLAVDDSVDDRELSSNTHYSAGMAVFFLFFTAMLSVSGLLEERSQGTMARLLAAPSGRPAILAGKLLSSVVVGVAAMTVLIGASTLLLGASWGDLRGVAVLVVAVVLAAVAIMALLCSFANTAEQASNWMSVLAVLFGLFGGSFVPLAQFGGLAVISYATPHRWFLQGLSELTGAGPAAAIVPALVLTGIAAVAFAVTLLRIDKVVRA</sequence>
<accession>A0A895YER0</accession>
<dbReference type="PANTHER" id="PTHR30294:SF38">
    <property type="entry name" value="TRANSPORT PERMEASE PROTEIN"/>
    <property type="match status" value="1"/>
</dbReference>
<keyword evidence="4 6" id="KW-1133">Transmembrane helix</keyword>
<evidence type="ECO:0000313" key="8">
    <source>
        <dbReference type="EMBL" id="QSB12710.1"/>
    </source>
</evidence>
<dbReference type="GO" id="GO:0140359">
    <property type="term" value="F:ABC-type transporter activity"/>
    <property type="evidence" value="ECO:0007669"/>
    <property type="project" value="InterPro"/>
</dbReference>
<proteinExistence type="predicted"/>
<dbReference type="Proteomes" id="UP000662857">
    <property type="component" value="Chromosome"/>
</dbReference>
<dbReference type="KEGG" id="nhy:JQS43_13485"/>
<organism evidence="8 9">
    <name type="scientific">Natronosporangium hydrolyticum</name>
    <dbReference type="NCBI Taxonomy" id="2811111"/>
    <lineage>
        <taxon>Bacteria</taxon>
        <taxon>Bacillati</taxon>
        <taxon>Actinomycetota</taxon>
        <taxon>Actinomycetes</taxon>
        <taxon>Micromonosporales</taxon>
        <taxon>Micromonosporaceae</taxon>
        <taxon>Natronosporangium</taxon>
    </lineage>
</organism>
<feature type="transmembrane region" description="Helical" evidence="6">
    <location>
        <begin position="199"/>
        <end position="220"/>
    </location>
</feature>
<dbReference type="PANTHER" id="PTHR30294">
    <property type="entry name" value="MEMBRANE COMPONENT OF ABC TRANSPORTER YHHJ-RELATED"/>
    <property type="match status" value="1"/>
</dbReference>
<evidence type="ECO:0000256" key="3">
    <source>
        <dbReference type="ARBA" id="ARBA00022692"/>
    </source>
</evidence>
<reference evidence="8" key="1">
    <citation type="submission" date="2021-02" db="EMBL/GenBank/DDBJ databases">
        <title>Natrosporangium hydrolyticum gen. nov., sp. nov, a haloalkaliphilic actinobacterium from a soda solonchak soil.</title>
        <authorList>
            <person name="Sorokin D.Y."/>
            <person name="Khijniak T.V."/>
            <person name="Zakharycheva A.P."/>
            <person name="Boueva O.V."/>
            <person name="Ariskina E.V."/>
            <person name="Hahnke R.L."/>
            <person name="Bunk B."/>
            <person name="Sproer C."/>
            <person name="Schumann P."/>
            <person name="Evtushenko L.I."/>
            <person name="Kublanov I.V."/>
        </authorList>
    </citation>
    <scope>NUCLEOTIDE SEQUENCE</scope>
    <source>
        <strain evidence="8">DSM 106523</strain>
    </source>
</reference>
<evidence type="ECO:0000256" key="5">
    <source>
        <dbReference type="ARBA" id="ARBA00023136"/>
    </source>
</evidence>
<comment type="subcellular location">
    <subcellularLocation>
        <location evidence="1">Cell membrane</location>
        <topology evidence="1">Multi-pass membrane protein</topology>
    </subcellularLocation>
</comment>
<name>A0A895YER0_9ACTN</name>
<keyword evidence="9" id="KW-1185">Reference proteome</keyword>
<gene>
    <name evidence="8" type="ORF">JQS43_13485</name>
</gene>
<evidence type="ECO:0000256" key="6">
    <source>
        <dbReference type="SAM" id="Phobius"/>
    </source>
</evidence>
<dbReference type="AlphaFoldDB" id="A0A895YER0"/>
<keyword evidence="3 6" id="KW-0812">Transmembrane</keyword>
<feature type="transmembrane region" description="Helical" evidence="6">
    <location>
        <begin position="312"/>
        <end position="338"/>
    </location>
</feature>
<dbReference type="GO" id="GO:0005886">
    <property type="term" value="C:plasma membrane"/>
    <property type="evidence" value="ECO:0007669"/>
    <property type="project" value="UniProtKB-SubCell"/>
</dbReference>
<evidence type="ECO:0000256" key="1">
    <source>
        <dbReference type="ARBA" id="ARBA00004651"/>
    </source>
</evidence>
<evidence type="ECO:0000313" key="9">
    <source>
        <dbReference type="Proteomes" id="UP000662857"/>
    </source>
</evidence>